<feature type="region of interest" description="Disordered" evidence="1">
    <location>
        <begin position="62"/>
        <end position="86"/>
    </location>
</feature>
<accession>A0A100VVR2</accession>
<name>A0A100VVR2_9MYCO</name>
<dbReference type="PANTHER" id="PTHR43162">
    <property type="match status" value="1"/>
</dbReference>
<organism evidence="2 3">
    <name type="scientific">Mycolicibacterium brisbanense</name>
    <dbReference type="NCBI Taxonomy" id="146020"/>
    <lineage>
        <taxon>Bacteria</taxon>
        <taxon>Bacillati</taxon>
        <taxon>Actinomycetota</taxon>
        <taxon>Actinomycetes</taxon>
        <taxon>Mycobacteriales</taxon>
        <taxon>Mycobacteriaceae</taxon>
        <taxon>Mycolicibacterium</taxon>
    </lineage>
</organism>
<dbReference type="PANTHER" id="PTHR43162:SF1">
    <property type="entry name" value="PRESTALK A DIFFERENTIATION PROTEIN A"/>
    <property type="match status" value="1"/>
</dbReference>
<dbReference type="Gene3D" id="3.90.25.10">
    <property type="entry name" value="UDP-galactose 4-epimerase, domain 1"/>
    <property type="match status" value="1"/>
</dbReference>
<feature type="region of interest" description="Disordered" evidence="1">
    <location>
        <begin position="1"/>
        <end position="29"/>
    </location>
</feature>
<dbReference type="SUPFAM" id="SSF51735">
    <property type="entry name" value="NAD(P)-binding Rossmann-fold domains"/>
    <property type="match status" value="1"/>
</dbReference>
<dbReference type="EMBL" id="BCSX01000011">
    <property type="protein sequence ID" value="GAS86922.1"/>
    <property type="molecule type" value="Genomic_DNA"/>
</dbReference>
<dbReference type="Proteomes" id="UP000069620">
    <property type="component" value="Unassembled WGS sequence"/>
</dbReference>
<dbReference type="STRING" id="146020.RMCB_1018"/>
<protein>
    <submittedName>
        <fullName evidence="2">NmrA family protein</fullName>
    </submittedName>
</protein>
<gene>
    <name evidence="2" type="ORF">RMCB_1018</name>
</gene>
<dbReference type="Gene3D" id="3.40.50.720">
    <property type="entry name" value="NAD(P)-binding Rossmann-like Domain"/>
    <property type="match status" value="1"/>
</dbReference>
<dbReference type="InterPro" id="IPR036291">
    <property type="entry name" value="NAD(P)-bd_dom_sf"/>
</dbReference>
<evidence type="ECO:0000313" key="3">
    <source>
        <dbReference type="Proteomes" id="UP000069620"/>
    </source>
</evidence>
<evidence type="ECO:0000313" key="2">
    <source>
        <dbReference type="EMBL" id="GAS86922.1"/>
    </source>
</evidence>
<dbReference type="InterPro" id="IPR051604">
    <property type="entry name" value="Ergot_Alk_Oxidoreductase"/>
</dbReference>
<dbReference type="AlphaFoldDB" id="A0A100VVR2"/>
<sequence length="356" mass="38280">MNGKLDGTRKPQPPGRDRGGPCEHTPYRAGTHQMLLKRIHRLSVSHKEMSVKAIEELIRRDEHGCHGRQHRPAHTGARRDGKTGSRVAAKLAQQGTAVRTASRHGSDITFDWDDTTTFAPALADVGAVYLVAPVMRMDYAGIVSGFLDQAEQAGVDHVTYLSAYAMELAPADLPVRAVELDLLSRSALTTSIIRPAWFMQNFSESFLIPVDDTIAVPNGHGTEAYVHTDDIASVAAATLANPSAHAGAAYAPTGPEALTLSQAAQHISVATGRAITYHPIDQDSWIDAMIAAGVPRDYTTMLRRLTSAIADGNGSRPNDDVVTVTGRPPISFAEFAAEAAQTWKQSTLTTQSRSAR</sequence>
<proteinExistence type="predicted"/>
<evidence type="ECO:0000256" key="1">
    <source>
        <dbReference type="SAM" id="MobiDB-lite"/>
    </source>
</evidence>
<comment type="caution">
    <text evidence="2">The sequence shown here is derived from an EMBL/GenBank/DDBJ whole genome shotgun (WGS) entry which is preliminary data.</text>
</comment>
<keyword evidence="3" id="KW-1185">Reference proteome</keyword>
<reference evidence="3" key="2">
    <citation type="submission" date="2016-02" db="EMBL/GenBank/DDBJ databases">
        <title>Draft genome sequence of five rapidly growing Mycobacterium species.</title>
        <authorList>
            <person name="Katahira K."/>
            <person name="Gotou Y."/>
            <person name="Iida K."/>
            <person name="Ogura Y."/>
            <person name="Hayashi T."/>
        </authorList>
    </citation>
    <scope>NUCLEOTIDE SEQUENCE [LARGE SCALE GENOMIC DNA]</scope>
    <source>
        <strain evidence="3">JCM15654</strain>
    </source>
</reference>
<reference evidence="3" key="1">
    <citation type="journal article" date="2016" name="Genome Announc.">
        <title>Draft Genome Sequences of Five Rapidly Growing Mycobacterium Species, M. thermoresistibile, M. fortuitum subsp. acetamidolyticum, M. canariasense, M. brisbanense, and M. novocastrense.</title>
        <authorList>
            <person name="Katahira K."/>
            <person name="Ogura Y."/>
            <person name="Gotoh Y."/>
            <person name="Hayashi T."/>
        </authorList>
    </citation>
    <scope>NUCLEOTIDE SEQUENCE [LARGE SCALE GENOMIC DNA]</scope>
    <source>
        <strain evidence="3">JCM15654</strain>
    </source>
</reference>